<dbReference type="InParanoid" id="A0A1Z5K6J8"/>
<keyword evidence="3" id="KW-1185">Reference proteome</keyword>
<accession>A0A1Z5K6J8</accession>
<reference evidence="2 3" key="1">
    <citation type="journal article" date="2015" name="Plant Cell">
        <title>Oil accumulation by the oleaginous diatom Fistulifera solaris as revealed by the genome and transcriptome.</title>
        <authorList>
            <person name="Tanaka T."/>
            <person name="Maeda Y."/>
            <person name="Veluchamy A."/>
            <person name="Tanaka M."/>
            <person name="Abida H."/>
            <person name="Marechal E."/>
            <person name="Bowler C."/>
            <person name="Muto M."/>
            <person name="Sunaga Y."/>
            <person name="Tanaka M."/>
            <person name="Yoshino T."/>
            <person name="Taniguchi T."/>
            <person name="Fukuda Y."/>
            <person name="Nemoto M."/>
            <person name="Matsumoto M."/>
            <person name="Wong P.S."/>
            <person name="Aburatani S."/>
            <person name="Fujibuchi W."/>
        </authorList>
    </citation>
    <scope>NUCLEOTIDE SEQUENCE [LARGE SCALE GENOMIC DNA]</scope>
    <source>
        <strain evidence="2 3">JPCC DA0580</strain>
    </source>
</reference>
<feature type="region of interest" description="Disordered" evidence="1">
    <location>
        <begin position="22"/>
        <end position="229"/>
    </location>
</feature>
<name>A0A1Z5K6J8_FISSO</name>
<dbReference type="AlphaFoldDB" id="A0A1Z5K6J8"/>
<proteinExistence type="predicted"/>
<sequence length="325" mass="34552">MYIERKSEMDQEVNEATAALKGLLGIGSSGSDFTITKPEERSEEAPEIVSPEQNKTKKKRNKKNKKKQDETGKTSPKPPKPQQQSQNEANGQKSKNNINSSKKKGSKNKNKNAENFAWSAFQSSPDASKLPIPAFSSPVQSRKTIATENTDSQSNKNSKSEPSVTAETNSTQPPATPVGSAADSTPTKGEESITGVNLAVLASNPPPVTPNDAVVHPSLGSPPAQLFGSPPAYHASPHPPFSPMQYSYLPPPPPGHVTIQVQVPPVLMPGRQMVVTSPAGYPVQIVVPEGYQAGMIIPVFVPAAPPLPHMMPTGMPYAGGYYNAG</sequence>
<dbReference type="OrthoDB" id="49310at2759"/>
<evidence type="ECO:0000256" key="1">
    <source>
        <dbReference type="SAM" id="MobiDB-lite"/>
    </source>
</evidence>
<comment type="caution">
    <text evidence="2">The sequence shown here is derived from an EMBL/GenBank/DDBJ whole genome shotgun (WGS) entry which is preliminary data.</text>
</comment>
<feature type="compositionally biased region" description="Basic residues" evidence="1">
    <location>
        <begin position="56"/>
        <end position="66"/>
    </location>
</feature>
<evidence type="ECO:0000313" key="3">
    <source>
        <dbReference type="Proteomes" id="UP000198406"/>
    </source>
</evidence>
<dbReference type="GO" id="GO:0016071">
    <property type="term" value="P:mRNA metabolic process"/>
    <property type="evidence" value="ECO:0007669"/>
    <property type="project" value="UniProtKB-ARBA"/>
</dbReference>
<dbReference type="Proteomes" id="UP000198406">
    <property type="component" value="Unassembled WGS sequence"/>
</dbReference>
<dbReference type="Pfam" id="PF15365">
    <property type="entry name" value="PNRC"/>
    <property type="match status" value="1"/>
</dbReference>
<feature type="compositionally biased region" description="Basic residues" evidence="1">
    <location>
        <begin position="101"/>
        <end position="110"/>
    </location>
</feature>
<dbReference type="InterPro" id="IPR028322">
    <property type="entry name" value="PNRC-like_rgn"/>
</dbReference>
<gene>
    <name evidence="2" type="ORF">FisN_30Hh050</name>
</gene>
<dbReference type="EMBL" id="BDSP01000173">
    <property type="protein sequence ID" value="GAX21849.1"/>
    <property type="molecule type" value="Genomic_DNA"/>
</dbReference>
<feature type="compositionally biased region" description="Polar residues" evidence="1">
    <location>
        <begin position="137"/>
        <end position="173"/>
    </location>
</feature>
<protein>
    <submittedName>
        <fullName evidence="2">Uncharacterized protein</fullName>
    </submittedName>
</protein>
<organism evidence="2 3">
    <name type="scientific">Fistulifera solaris</name>
    <name type="common">Oleaginous diatom</name>
    <dbReference type="NCBI Taxonomy" id="1519565"/>
    <lineage>
        <taxon>Eukaryota</taxon>
        <taxon>Sar</taxon>
        <taxon>Stramenopiles</taxon>
        <taxon>Ochrophyta</taxon>
        <taxon>Bacillariophyta</taxon>
        <taxon>Bacillariophyceae</taxon>
        <taxon>Bacillariophycidae</taxon>
        <taxon>Naviculales</taxon>
        <taxon>Naviculaceae</taxon>
        <taxon>Fistulifera</taxon>
    </lineage>
</organism>
<evidence type="ECO:0000313" key="2">
    <source>
        <dbReference type="EMBL" id="GAX21849.1"/>
    </source>
</evidence>